<feature type="compositionally biased region" description="Low complexity" evidence="7">
    <location>
        <begin position="34"/>
        <end position="50"/>
    </location>
</feature>
<keyword evidence="6" id="KW-0472">Membrane</keyword>
<dbReference type="Gene3D" id="3.40.190.10">
    <property type="entry name" value="Periplasmic binding protein-like II"/>
    <property type="match status" value="2"/>
</dbReference>
<evidence type="ECO:0000313" key="8">
    <source>
        <dbReference type="EMBL" id="CAH1196077.1"/>
    </source>
</evidence>
<dbReference type="InterPro" id="IPR006060">
    <property type="entry name" value="Maltose/Cyclodextrin-bd"/>
</dbReference>
<evidence type="ECO:0000256" key="5">
    <source>
        <dbReference type="ARBA" id="ARBA00030303"/>
    </source>
</evidence>
<dbReference type="CDD" id="cd13586">
    <property type="entry name" value="PBP2_Maltose_binding_like"/>
    <property type="match status" value="1"/>
</dbReference>
<evidence type="ECO:0000256" key="6">
    <source>
        <dbReference type="RuleBase" id="RU365005"/>
    </source>
</evidence>
<keyword evidence="6" id="KW-0449">Lipoprotein</keyword>
<dbReference type="Proteomes" id="UP000838686">
    <property type="component" value="Unassembled WGS sequence"/>
</dbReference>
<keyword evidence="3 6" id="KW-0762">Sugar transport</keyword>
<dbReference type="PROSITE" id="PS01037">
    <property type="entry name" value="SBP_BACTERIAL_1"/>
    <property type="match status" value="1"/>
</dbReference>
<evidence type="ECO:0000256" key="3">
    <source>
        <dbReference type="ARBA" id="ARBA00022597"/>
    </source>
</evidence>
<evidence type="ECO:0000313" key="9">
    <source>
        <dbReference type="Proteomes" id="UP000838686"/>
    </source>
</evidence>
<feature type="signal peptide" evidence="6">
    <location>
        <begin position="1"/>
        <end position="20"/>
    </location>
</feature>
<dbReference type="InterPro" id="IPR006061">
    <property type="entry name" value="SBP_1_CS"/>
</dbReference>
<name>A0ABM9BXW7_9BACL</name>
<dbReference type="EMBL" id="CAKMMF010000003">
    <property type="protein sequence ID" value="CAH1196077.1"/>
    <property type="molecule type" value="Genomic_DNA"/>
</dbReference>
<feature type="chain" id="PRO_5044955794" description="Maltodextrin-binding protein" evidence="6">
    <location>
        <begin position="21"/>
        <end position="442"/>
    </location>
</feature>
<evidence type="ECO:0000256" key="4">
    <source>
        <dbReference type="ARBA" id="ARBA00022729"/>
    </source>
</evidence>
<feature type="region of interest" description="Disordered" evidence="7">
    <location>
        <begin position="24"/>
        <end position="62"/>
    </location>
</feature>
<dbReference type="SUPFAM" id="SSF53850">
    <property type="entry name" value="Periplasmic binding protein-like II"/>
    <property type="match status" value="1"/>
</dbReference>
<gene>
    <name evidence="8" type="primary">malX</name>
    <name evidence="8" type="ORF">PAECIP111893_00805</name>
</gene>
<keyword evidence="2 6" id="KW-0813">Transport</keyword>
<sequence>MNRKNVLISIVALTMVFSLAACGGGNNKEDNNKKTNNTAGSTNTPTNEAPPAEEEVLTPEEGTKEITVWSSGTEKALVEEAGKAFKEKYGIDVKFQDVGPDKSVERMITDGPAGVGADVFFGVHDRLGSAVKAGIVLPNDFHEEETKANTNPIAVDAFTMDGLLYAYPISVETIGVYYNKDLVPNGEAPKTWDEVIAFAKTYNDTKAQKYAYMWEMGNLYWTWNFFTGYDAYIFGDNGNDVSDIGLNTPGAVEAAKFYQSLKEILPLATADVVADIKTSLFTSGKLAMNVSGPWQANEFKKEVKNVGLMEFPTLPNGKAMKPFSGVKGFLVSANSKAPNASKLFAQLITSEEFQLKNFELFGNLPANVKTAQNEKITSDEFSATFLKIFENSVPMPKASEMVALWNTHEALFGTLWNEQADAQKTLDDWVVKVKDGIATMNK</sequence>
<comment type="caution">
    <text evidence="8">The sequence shown here is derived from an EMBL/GenBank/DDBJ whole genome shotgun (WGS) entry which is preliminary data.</text>
</comment>
<reference evidence="8" key="1">
    <citation type="submission" date="2022-01" db="EMBL/GenBank/DDBJ databases">
        <authorList>
            <person name="Criscuolo A."/>
        </authorList>
    </citation>
    <scope>NUCLEOTIDE SEQUENCE</scope>
    <source>
        <strain evidence="8">CIP111893</strain>
    </source>
</reference>
<dbReference type="InterPro" id="IPR006059">
    <property type="entry name" value="SBP"/>
</dbReference>
<proteinExistence type="inferred from homology"/>
<dbReference type="PANTHER" id="PTHR30061">
    <property type="entry name" value="MALTOSE-BINDING PERIPLASMIC PROTEIN"/>
    <property type="match status" value="1"/>
</dbReference>
<organism evidence="8 9">
    <name type="scientific">Paenibacillus plantiphilus</name>
    <dbReference type="NCBI Taxonomy" id="2905650"/>
    <lineage>
        <taxon>Bacteria</taxon>
        <taxon>Bacillati</taxon>
        <taxon>Bacillota</taxon>
        <taxon>Bacilli</taxon>
        <taxon>Bacillales</taxon>
        <taxon>Paenibacillaceae</taxon>
        <taxon>Paenibacillus</taxon>
    </lineage>
</organism>
<keyword evidence="4 6" id="KW-0732">Signal</keyword>
<dbReference type="RefSeq" id="WP_236339102.1">
    <property type="nucleotide sequence ID" value="NZ_CAKMMF010000003.1"/>
</dbReference>
<evidence type="ECO:0000256" key="1">
    <source>
        <dbReference type="ARBA" id="ARBA00008520"/>
    </source>
</evidence>
<dbReference type="PANTHER" id="PTHR30061:SF50">
    <property type="entry name" value="MALTOSE_MALTODEXTRIN-BINDING PERIPLASMIC PROTEIN"/>
    <property type="match status" value="1"/>
</dbReference>
<dbReference type="PROSITE" id="PS51257">
    <property type="entry name" value="PROKAR_LIPOPROTEIN"/>
    <property type="match status" value="1"/>
</dbReference>
<protein>
    <recommendedName>
        <fullName evidence="5 6">Maltodextrin-binding protein</fullName>
    </recommendedName>
</protein>
<evidence type="ECO:0000256" key="7">
    <source>
        <dbReference type="SAM" id="MobiDB-lite"/>
    </source>
</evidence>
<evidence type="ECO:0000256" key="2">
    <source>
        <dbReference type="ARBA" id="ARBA00022448"/>
    </source>
</evidence>
<comment type="subcellular location">
    <subcellularLocation>
        <location evidence="6">Cell membrane</location>
        <topology evidence="6">Lipid-anchor</topology>
    </subcellularLocation>
</comment>
<dbReference type="PRINTS" id="PR00181">
    <property type="entry name" value="MALTOSEBP"/>
</dbReference>
<keyword evidence="9" id="KW-1185">Reference proteome</keyword>
<keyword evidence="6" id="KW-1003">Cell membrane</keyword>
<comment type="similarity">
    <text evidence="1 6">Belongs to the bacterial solute-binding protein 1 family.</text>
</comment>
<dbReference type="Pfam" id="PF13416">
    <property type="entry name" value="SBP_bac_8"/>
    <property type="match status" value="1"/>
</dbReference>
<accession>A0ABM9BXW7</accession>